<accession>A0A5B7EB14</accession>
<keyword evidence="2" id="KW-1185">Reference proteome</keyword>
<gene>
    <name evidence="1" type="ORF">E2C01_024586</name>
</gene>
<name>A0A5B7EB14_PORTR</name>
<organism evidence="1 2">
    <name type="scientific">Portunus trituberculatus</name>
    <name type="common">Swimming crab</name>
    <name type="synonym">Neptunus trituberculatus</name>
    <dbReference type="NCBI Taxonomy" id="210409"/>
    <lineage>
        <taxon>Eukaryota</taxon>
        <taxon>Metazoa</taxon>
        <taxon>Ecdysozoa</taxon>
        <taxon>Arthropoda</taxon>
        <taxon>Crustacea</taxon>
        <taxon>Multicrustacea</taxon>
        <taxon>Malacostraca</taxon>
        <taxon>Eumalacostraca</taxon>
        <taxon>Eucarida</taxon>
        <taxon>Decapoda</taxon>
        <taxon>Pleocyemata</taxon>
        <taxon>Brachyura</taxon>
        <taxon>Eubrachyura</taxon>
        <taxon>Portunoidea</taxon>
        <taxon>Portunidae</taxon>
        <taxon>Portuninae</taxon>
        <taxon>Portunus</taxon>
    </lineage>
</organism>
<dbReference type="OrthoDB" id="2019940at2759"/>
<dbReference type="Proteomes" id="UP000324222">
    <property type="component" value="Unassembled WGS sequence"/>
</dbReference>
<sequence length="136" mass="15822">MSVFISHRWSTVRQVLTATLLLLSAGLLISWNVEYESFAVRVEDAKARSDALEQHVKDMCKTMRFPDAGMQKTTGYMFYDDARKVIYCSIPKVRRTVESKECLLSGEHQLEETVDKDYGNTNYKRINNQQTFHKDF</sequence>
<comment type="caution">
    <text evidence="1">The sequence shown here is derived from an EMBL/GenBank/DDBJ whole genome shotgun (WGS) entry which is preliminary data.</text>
</comment>
<evidence type="ECO:0000313" key="2">
    <source>
        <dbReference type="Proteomes" id="UP000324222"/>
    </source>
</evidence>
<reference evidence="1 2" key="1">
    <citation type="submission" date="2019-05" db="EMBL/GenBank/DDBJ databases">
        <title>Another draft genome of Portunus trituberculatus and its Hox gene families provides insights of decapod evolution.</title>
        <authorList>
            <person name="Jeong J.-H."/>
            <person name="Song I."/>
            <person name="Kim S."/>
            <person name="Choi T."/>
            <person name="Kim D."/>
            <person name="Ryu S."/>
            <person name="Kim W."/>
        </authorList>
    </citation>
    <scope>NUCLEOTIDE SEQUENCE [LARGE SCALE GENOMIC DNA]</scope>
    <source>
        <tissue evidence="1">Muscle</tissue>
    </source>
</reference>
<protein>
    <submittedName>
        <fullName evidence="1">Uncharacterized protein</fullName>
    </submittedName>
</protein>
<proteinExistence type="predicted"/>
<dbReference type="EMBL" id="VSRR010002407">
    <property type="protein sequence ID" value="MPC31301.1"/>
    <property type="molecule type" value="Genomic_DNA"/>
</dbReference>
<dbReference type="AlphaFoldDB" id="A0A5B7EB14"/>
<evidence type="ECO:0000313" key="1">
    <source>
        <dbReference type="EMBL" id="MPC31301.1"/>
    </source>
</evidence>